<dbReference type="InterPro" id="IPR016169">
    <property type="entry name" value="FAD-bd_PCMH_sub2"/>
</dbReference>
<dbReference type="InterPro" id="IPR016166">
    <property type="entry name" value="FAD-bd_PCMH"/>
</dbReference>
<comment type="caution">
    <text evidence="5">The sequence shown here is derived from an EMBL/GenBank/DDBJ whole genome shotgun (WGS) entry which is preliminary data.</text>
</comment>
<protein>
    <recommendedName>
        <fullName evidence="4">FAD-binding PCMH-type domain-containing protein</fullName>
    </recommendedName>
</protein>
<evidence type="ECO:0000256" key="1">
    <source>
        <dbReference type="ARBA" id="ARBA00022630"/>
    </source>
</evidence>
<organism evidence="5">
    <name type="scientific">marine sediment metagenome</name>
    <dbReference type="NCBI Taxonomy" id="412755"/>
    <lineage>
        <taxon>unclassified sequences</taxon>
        <taxon>metagenomes</taxon>
        <taxon>ecological metagenomes</taxon>
    </lineage>
</organism>
<keyword evidence="3" id="KW-0560">Oxidoreductase</keyword>
<evidence type="ECO:0000313" key="5">
    <source>
        <dbReference type="EMBL" id="GAJ20297.1"/>
    </source>
</evidence>
<name>X1VLN3_9ZZZZ</name>
<dbReference type="PANTHER" id="PTHR42659">
    <property type="entry name" value="XANTHINE DEHYDROGENASE SUBUNIT C-RELATED"/>
    <property type="match status" value="1"/>
</dbReference>
<dbReference type="Gene3D" id="3.30.465.10">
    <property type="match status" value="1"/>
</dbReference>
<dbReference type="InterPro" id="IPR051312">
    <property type="entry name" value="Diverse_Substr_Oxidored"/>
</dbReference>
<dbReference type="GO" id="GO:0071949">
    <property type="term" value="F:FAD binding"/>
    <property type="evidence" value="ECO:0007669"/>
    <property type="project" value="InterPro"/>
</dbReference>
<dbReference type="InterPro" id="IPR002346">
    <property type="entry name" value="Mopterin_DH_FAD-bd"/>
</dbReference>
<feature type="domain" description="FAD-binding PCMH-type" evidence="4">
    <location>
        <begin position="1"/>
        <end position="53"/>
    </location>
</feature>
<evidence type="ECO:0000259" key="4">
    <source>
        <dbReference type="PROSITE" id="PS51387"/>
    </source>
</evidence>
<evidence type="ECO:0000256" key="3">
    <source>
        <dbReference type="ARBA" id="ARBA00023002"/>
    </source>
</evidence>
<dbReference type="PANTHER" id="PTHR42659:SF2">
    <property type="entry name" value="XANTHINE DEHYDROGENASE SUBUNIT C-RELATED"/>
    <property type="match status" value="1"/>
</dbReference>
<dbReference type="InterPro" id="IPR036318">
    <property type="entry name" value="FAD-bd_PCMH-like_sf"/>
</dbReference>
<dbReference type="SUPFAM" id="SSF56176">
    <property type="entry name" value="FAD-binding/transporter-associated domain-like"/>
    <property type="match status" value="1"/>
</dbReference>
<keyword evidence="1" id="KW-0285">Flavoprotein</keyword>
<dbReference type="GO" id="GO:0016491">
    <property type="term" value="F:oxidoreductase activity"/>
    <property type="evidence" value="ECO:0007669"/>
    <property type="project" value="UniProtKB-KW"/>
</dbReference>
<dbReference type="AlphaFoldDB" id="X1VLN3"/>
<gene>
    <name evidence="5" type="ORF">S12H4_60056</name>
</gene>
<sequence>MERWLGQPQIRNWGTLGGNLAHADPAGDPAPPLIALGAKVKALSLQGERIIPL</sequence>
<keyword evidence="2" id="KW-0274">FAD</keyword>
<accession>X1VLN3</accession>
<reference evidence="5" key="1">
    <citation type="journal article" date="2014" name="Front. Microbiol.">
        <title>High frequency of phylogenetically diverse reductive dehalogenase-homologous genes in deep subseafloor sedimentary metagenomes.</title>
        <authorList>
            <person name="Kawai M."/>
            <person name="Futagami T."/>
            <person name="Toyoda A."/>
            <person name="Takaki Y."/>
            <person name="Nishi S."/>
            <person name="Hori S."/>
            <person name="Arai W."/>
            <person name="Tsubouchi T."/>
            <person name="Morono Y."/>
            <person name="Uchiyama I."/>
            <person name="Ito T."/>
            <person name="Fujiyama A."/>
            <person name="Inagaki F."/>
            <person name="Takami H."/>
        </authorList>
    </citation>
    <scope>NUCLEOTIDE SEQUENCE</scope>
    <source>
        <strain evidence="5">Expedition CK06-06</strain>
    </source>
</reference>
<feature type="non-terminal residue" evidence="5">
    <location>
        <position position="53"/>
    </location>
</feature>
<proteinExistence type="predicted"/>
<dbReference type="EMBL" id="BARW01039422">
    <property type="protein sequence ID" value="GAJ20297.1"/>
    <property type="molecule type" value="Genomic_DNA"/>
</dbReference>
<evidence type="ECO:0000256" key="2">
    <source>
        <dbReference type="ARBA" id="ARBA00022827"/>
    </source>
</evidence>
<dbReference type="Pfam" id="PF00941">
    <property type="entry name" value="FAD_binding_5"/>
    <property type="match status" value="1"/>
</dbReference>
<dbReference type="PROSITE" id="PS51387">
    <property type="entry name" value="FAD_PCMH"/>
    <property type="match status" value="1"/>
</dbReference>